<feature type="signal peptide" evidence="2">
    <location>
        <begin position="1"/>
        <end position="25"/>
    </location>
</feature>
<evidence type="ECO:0000256" key="2">
    <source>
        <dbReference type="SAM" id="SignalP"/>
    </source>
</evidence>
<organism evidence="3 4">
    <name type="scientific">Ephemerocybe angulata</name>
    <dbReference type="NCBI Taxonomy" id="980116"/>
    <lineage>
        <taxon>Eukaryota</taxon>
        <taxon>Fungi</taxon>
        <taxon>Dikarya</taxon>
        <taxon>Basidiomycota</taxon>
        <taxon>Agaricomycotina</taxon>
        <taxon>Agaricomycetes</taxon>
        <taxon>Agaricomycetidae</taxon>
        <taxon>Agaricales</taxon>
        <taxon>Agaricineae</taxon>
        <taxon>Psathyrellaceae</taxon>
        <taxon>Ephemerocybe</taxon>
    </lineage>
</organism>
<feature type="compositionally biased region" description="Acidic residues" evidence="1">
    <location>
        <begin position="300"/>
        <end position="314"/>
    </location>
</feature>
<keyword evidence="2" id="KW-0732">Signal</keyword>
<proteinExistence type="predicted"/>
<evidence type="ECO:0000313" key="4">
    <source>
        <dbReference type="Proteomes" id="UP000521943"/>
    </source>
</evidence>
<accession>A0A8H6HQV9</accession>
<reference evidence="3 4" key="1">
    <citation type="submission" date="2020-07" db="EMBL/GenBank/DDBJ databases">
        <title>Comparative genomics of pyrophilous fungi reveals a link between fire events and developmental genes.</title>
        <authorList>
            <consortium name="DOE Joint Genome Institute"/>
            <person name="Steindorff A.S."/>
            <person name="Carver A."/>
            <person name="Calhoun S."/>
            <person name="Stillman K."/>
            <person name="Liu H."/>
            <person name="Lipzen A."/>
            <person name="Pangilinan J."/>
            <person name="Labutti K."/>
            <person name="Bruns T.D."/>
            <person name="Grigoriev I.V."/>
        </authorList>
    </citation>
    <scope>NUCLEOTIDE SEQUENCE [LARGE SCALE GENOMIC DNA]</scope>
    <source>
        <strain evidence="3 4">CBS 144469</strain>
    </source>
</reference>
<name>A0A8H6HQV9_9AGAR</name>
<dbReference type="EMBL" id="JACGCI010000053">
    <property type="protein sequence ID" value="KAF6751049.1"/>
    <property type="molecule type" value="Genomic_DNA"/>
</dbReference>
<comment type="caution">
    <text evidence="3">The sequence shown here is derived from an EMBL/GenBank/DDBJ whole genome shotgun (WGS) entry which is preliminary data.</text>
</comment>
<dbReference type="Proteomes" id="UP000521943">
    <property type="component" value="Unassembled WGS sequence"/>
</dbReference>
<evidence type="ECO:0000313" key="3">
    <source>
        <dbReference type="EMBL" id="KAF6751049.1"/>
    </source>
</evidence>
<keyword evidence="4" id="KW-1185">Reference proteome</keyword>
<feature type="region of interest" description="Disordered" evidence="1">
    <location>
        <begin position="297"/>
        <end position="318"/>
    </location>
</feature>
<sequence length="425" mass="48951">MAFTHGRLAIFVLAWVGSLDMVSNTFRAFENAALLGQRVQLEVRRESNRMNGCRNQRIQVLKVNMYVRAMSRVVWNNAIKRREKIASDFVPIFLLLPAMSLISALDRQGVKAEAAILSPITLRVVPRETLHQILHQHDLLCLSSFDRNGRGTPGAVCQEFRAAYKPDIGLAIVPFSGMPKNEFSRFVVRFSRLREFAQILKAFNSSQSERSLTYGEQFGNIRRASIMIPRYEYDVRTIVKVIRLLDLRHLTLLTEDAQGGVFMNFLRAIPRITPRLAALKLTLDDWRPDYDGIRRRSYESDEEEDDYDTEGEEEGWNRDEYTNRPYLDAVPAFTSALSRFTSLSEIHVSVGEREYDEGISSGPFFLSVLELPRLLTYTWKALEGYRSPDTRIMHRCAFYRRSKPEDPWGEPTFHYGPYAVSPYAP</sequence>
<dbReference type="AlphaFoldDB" id="A0A8H6HQV9"/>
<protein>
    <submittedName>
        <fullName evidence="3">Uncharacterized protein</fullName>
    </submittedName>
</protein>
<feature type="chain" id="PRO_5034995994" evidence="2">
    <location>
        <begin position="26"/>
        <end position="425"/>
    </location>
</feature>
<evidence type="ECO:0000256" key="1">
    <source>
        <dbReference type="SAM" id="MobiDB-lite"/>
    </source>
</evidence>
<gene>
    <name evidence="3" type="ORF">DFP72DRAFT_851296</name>
</gene>